<dbReference type="GO" id="GO:0043755">
    <property type="term" value="F:alpha-ribazole phosphatase activity"/>
    <property type="evidence" value="ECO:0007669"/>
    <property type="project" value="UniProtKB-UniRule"/>
</dbReference>
<dbReference type="Pfam" id="PF00300">
    <property type="entry name" value="His_Phos_1"/>
    <property type="match status" value="1"/>
</dbReference>
<dbReference type="AlphaFoldDB" id="A0A2T7UM03"/>
<evidence type="ECO:0000313" key="2">
    <source>
        <dbReference type="EMBL" id="PVE45679.1"/>
    </source>
</evidence>
<dbReference type="PANTHER" id="PTHR48100">
    <property type="entry name" value="BROAD-SPECIFICITY PHOSPHATASE YOR283W-RELATED"/>
    <property type="match status" value="1"/>
</dbReference>
<dbReference type="InterPro" id="IPR013078">
    <property type="entry name" value="His_Pase_superF_clade-1"/>
</dbReference>
<reference evidence="2 3" key="1">
    <citation type="journal article" date="2011" name="Syst. Appl. Microbiol.">
        <title>Defluviimonas denitrificans gen. nov., sp. nov., and Pararhodobacter aggregans gen. nov., sp. nov., non-phototrophic Rhodobacteraceae from the biofilter of a marine aquaculture.</title>
        <authorList>
            <person name="Foesel B.U."/>
            <person name="Drake H.L."/>
            <person name="Schramm A."/>
        </authorList>
    </citation>
    <scope>NUCLEOTIDE SEQUENCE [LARGE SCALE GENOMIC DNA]</scope>
    <source>
        <strain evidence="2 3">D1-19</strain>
    </source>
</reference>
<dbReference type="InterPro" id="IPR017578">
    <property type="entry name" value="Ribazole_CobC"/>
</dbReference>
<evidence type="ECO:0000313" key="3">
    <source>
        <dbReference type="Proteomes" id="UP000244810"/>
    </source>
</evidence>
<dbReference type="CDD" id="cd07067">
    <property type="entry name" value="HP_PGM_like"/>
    <property type="match status" value="1"/>
</dbReference>
<name>A0A2T7UM03_9RHOB</name>
<dbReference type="EC" id="3.1.3.73" evidence="1"/>
<dbReference type="EMBL" id="QDDR01000013">
    <property type="protein sequence ID" value="PVE45679.1"/>
    <property type="molecule type" value="Genomic_DNA"/>
</dbReference>
<organism evidence="2 3">
    <name type="scientific">Pararhodobacter aggregans</name>
    <dbReference type="NCBI Taxonomy" id="404875"/>
    <lineage>
        <taxon>Bacteria</taxon>
        <taxon>Pseudomonadati</taxon>
        <taxon>Pseudomonadota</taxon>
        <taxon>Alphaproteobacteria</taxon>
        <taxon>Rhodobacterales</taxon>
        <taxon>Paracoccaceae</taxon>
        <taxon>Pararhodobacter</taxon>
    </lineage>
</organism>
<dbReference type="Proteomes" id="UP000244810">
    <property type="component" value="Unassembled WGS sequence"/>
</dbReference>
<dbReference type="SMART" id="SM00855">
    <property type="entry name" value="PGAM"/>
    <property type="match status" value="1"/>
</dbReference>
<dbReference type="NCBIfam" id="TIGR03162">
    <property type="entry name" value="ribazole_cobC"/>
    <property type="match status" value="1"/>
</dbReference>
<sequence length="173" mass="19088">MALILLRHTRPAVAEGTCYGRTDLDLAPEFAADSLRIAAELPDFRRILSSPLSRCHRLAQAVGAARGLPVTVDPRLTEMDFGLWETRPWAEIPRAEIDAWRDDFLQGRPHGGESVQDLYSRVQQALAEAAEGPVPALVVTHAGVIRAALAAQGMPEAWRAETAFGTWRRIDWP</sequence>
<keyword evidence="3" id="KW-1185">Reference proteome</keyword>
<dbReference type="PANTHER" id="PTHR48100:SF1">
    <property type="entry name" value="HISTIDINE PHOSPHATASE FAMILY PROTEIN-RELATED"/>
    <property type="match status" value="1"/>
</dbReference>
<dbReference type="InterPro" id="IPR050275">
    <property type="entry name" value="PGM_Phosphatase"/>
</dbReference>
<accession>A0A2T7UM03</accession>
<comment type="caution">
    <text evidence="2">The sequence shown here is derived from an EMBL/GenBank/DDBJ whole genome shotgun (WGS) entry which is preliminary data.</text>
</comment>
<dbReference type="SUPFAM" id="SSF53254">
    <property type="entry name" value="Phosphoglycerate mutase-like"/>
    <property type="match status" value="1"/>
</dbReference>
<dbReference type="OrthoDB" id="9781415at2"/>
<protein>
    <recommendedName>
        <fullName evidence="1">Alpha-ribazole phosphatase</fullName>
        <ecNumber evidence="1">3.1.3.73</ecNumber>
    </recommendedName>
</protein>
<dbReference type="GO" id="GO:0005737">
    <property type="term" value="C:cytoplasm"/>
    <property type="evidence" value="ECO:0007669"/>
    <property type="project" value="TreeGrafter"/>
</dbReference>
<gene>
    <name evidence="2" type="primary">cobC</name>
    <name evidence="2" type="ORF">DDE23_20695</name>
</gene>
<dbReference type="Gene3D" id="3.40.50.1240">
    <property type="entry name" value="Phosphoglycerate mutase-like"/>
    <property type="match status" value="1"/>
</dbReference>
<dbReference type="InterPro" id="IPR029033">
    <property type="entry name" value="His_PPase_superfam"/>
</dbReference>
<proteinExistence type="predicted"/>
<evidence type="ECO:0000256" key="1">
    <source>
        <dbReference type="NCBIfam" id="TIGR03162"/>
    </source>
</evidence>
<dbReference type="GO" id="GO:0009236">
    <property type="term" value="P:cobalamin biosynthetic process"/>
    <property type="evidence" value="ECO:0007669"/>
    <property type="project" value="UniProtKB-UniRule"/>
</dbReference>
<dbReference type="RefSeq" id="WP_107751683.1">
    <property type="nucleotide sequence ID" value="NZ_QBKF01000005.1"/>
</dbReference>